<keyword evidence="2" id="KW-1185">Reference proteome</keyword>
<protein>
    <submittedName>
        <fullName evidence="1">Uncharacterized protein</fullName>
    </submittedName>
</protein>
<dbReference type="AlphaFoldDB" id="A0A835XY54"/>
<organism evidence="1 2">
    <name type="scientific">Edaphochlamys debaryana</name>
    <dbReference type="NCBI Taxonomy" id="47281"/>
    <lineage>
        <taxon>Eukaryota</taxon>
        <taxon>Viridiplantae</taxon>
        <taxon>Chlorophyta</taxon>
        <taxon>core chlorophytes</taxon>
        <taxon>Chlorophyceae</taxon>
        <taxon>CS clade</taxon>
        <taxon>Chlamydomonadales</taxon>
        <taxon>Chlamydomonadales incertae sedis</taxon>
        <taxon>Edaphochlamys</taxon>
    </lineage>
</organism>
<dbReference type="Proteomes" id="UP000612055">
    <property type="component" value="Unassembled WGS sequence"/>
</dbReference>
<dbReference type="OrthoDB" id="10532224at2759"/>
<dbReference type="EMBL" id="JAEHOE010000047">
    <property type="protein sequence ID" value="KAG2492060.1"/>
    <property type="molecule type" value="Genomic_DNA"/>
</dbReference>
<comment type="caution">
    <text evidence="1">The sequence shown here is derived from an EMBL/GenBank/DDBJ whole genome shotgun (WGS) entry which is preliminary data.</text>
</comment>
<name>A0A835XY54_9CHLO</name>
<proteinExistence type="predicted"/>
<accession>A0A835XY54</accession>
<evidence type="ECO:0000313" key="1">
    <source>
        <dbReference type="EMBL" id="KAG2492060.1"/>
    </source>
</evidence>
<reference evidence="1" key="1">
    <citation type="journal article" date="2020" name="bioRxiv">
        <title>Comparative genomics of Chlamydomonas.</title>
        <authorList>
            <person name="Craig R.J."/>
            <person name="Hasan A.R."/>
            <person name="Ness R.W."/>
            <person name="Keightley P.D."/>
        </authorList>
    </citation>
    <scope>NUCLEOTIDE SEQUENCE</scope>
    <source>
        <strain evidence="1">CCAP 11/70</strain>
    </source>
</reference>
<evidence type="ECO:0000313" key="2">
    <source>
        <dbReference type="Proteomes" id="UP000612055"/>
    </source>
</evidence>
<sequence length="186" mass="20139">MLDISLSSLDDLDLRARSNSTSTWSCSLASVNQDAADFAAEGGVVEVDIAKPVGNLSSRLRVVEGVVAELKGVVAELAFESKGYRAIGLRHVVQAAHLKLGKRFGPKAEGQSWFQYLTGIQTADPDYFKRNNIEDCLDLLMKGPNTPYEAGNRAAHEPPPELIQIAVNAATGPGADWQAVWRFVRS</sequence>
<gene>
    <name evidence="1" type="ORF">HYH03_009558</name>
</gene>